<comment type="caution">
    <text evidence="1">The sequence shown here is derived from an EMBL/GenBank/DDBJ whole genome shotgun (WGS) entry which is preliminary data.</text>
</comment>
<dbReference type="InterPro" id="IPR036509">
    <property type="entry name" value="Met_Sox_Rdtase_MsrA_sf"/>
</dbReference>
<evidence type="ECO:0000313" key="2">
    <source>
        <dbReference type="Proteomes" id="UP000808337"/>
    </source>
</evidence>
<dbReference type="Proteomes" id="UP000808337">
    <property type="component" value="Unassembled WGS sequence"/>
</dbReference>
<evidence type="ECO:0000313" key="1">
    <source>
        <dbReference type="EMBL" id="MBK9983541.1"/>
    </source>
</evidence>
<dbReference type="EMBL" id="JADKGY010000020">
    <property type="protein sequence ID" value="MBK9983541.1"/>
    <property type="molecule type" value="Genomic_DNA"/>
</dbReference>
<dbReference type="InterPro" id="IPR036249">
    <property type="entry name" value="Thioredoxin-like_sf"/>
</dbReference>
<name>A0A9D7SWN3_9BACT</name>
<dbReference type="Gene3D" id="3.30.1060.10">
    <property type="entry name" value="Peptide methionine sulphoxide reductase MsrA"/>
    <property type="match status" value="1"/>
</dbReference>
<proteinExistence type="predicted"/>
<dbReference type="NCBIfam" id="NF041383">
    <property type="entry name" value="Trx_VPGUxxT_two"/>
    <property type="match status" value="1"/>
</dbReference>
<organism evidence="1 2">
    <name type="scientific">Candidatus Opimibacter skivensis</name>
    <dbReference type="NCBI Taxonomy" id="2982028"/>
    <lineage>
        <taxon>Bacteria</taxon>
        <taxon>Pseudomonadati</taxon>
        <taxon>Bacteroidota</taxon>
        <taxon>Saprospiria</taxon>
        <taxon>Saprospirales</taxon>
        <taxon>Saprospiraceae</taxon>
        <taxon>Candidatus Opimibacter</taxon>
    </lineage>
</organism>
<protein>
    <submittedName>
        <fullName evidence="1">Thioredoxin family protein</fullName>
    </submittedName>
</protein>
<dbReference type="SUPFAM" id="SSF55068">
    <property type="entry name" value="Peptide methionine sulfoxide reductase"/>
    <property type="match status" value="1"/>
</dbReference>
<dbReference type="AlphaFoldDB" id="A0A9D7SWN3"/>
<dbReference type="SUPFAM" id="SSF52833">
    <property type="entry name" value="Thioredoxin-like"/>
    <property type="match status" value="1"/>
</dbReference>
<gene>
    <name evidence="1" type="ORF">IPP15_14335</name>
</gene>
<sequence>MIYILMLINLIAYTGPGNPTELGDVHWLRSMEEAQSRSKAEKKPILIVFQEIPGCITCRTYGKEVLSHPLIVEAIETYFVPLAIYNNKQGADAEILQRFNEPAWNNPVVRIVDEKGNDLSSRLNGNYSPHGISDMMTNVLVKTNGKAPLYLQILTDELAAKQKGTTTATYTMYCFWAGEALFGAVNGVISTSAGYQEGKEAVKVEYDPGVISKSQLDKIAQQSTCKATSGGSFRPDTTPKYYLTNSKYRGIPMTEIQKCRVNSALAEGQNADVFLSPSQLAFLNVSPQKNYVGVSLTEGWAAAMK</sequence>
<reference evidence="1 2" key="1">
    <citation type="submission" date="2020-10" db="EMBL/GenBank/DDBJ databases">
        <title>Connecting structure to function with the recovery of over 1000 high-quality activated sludge metagenome-assembled genomes encoding full-length rRNA genes using long-read sequencing.</title>
        <authorList>
            <person name="Singleton C.M."/>
            <person name="Petriglieri F."/>
            <person name="Kristensen J.M."/>
            <person name="Kirkegaard R.H."/>
            <person name="Michaelsen T.Y."/>
            <person name="Andersen M.H."/>
            <person name="Karst S.M."/>
            <person name="Dueholm M.S."/>
            <person name="Nielsen P.H."/>
            <person name="Albertsen M."/>
        </authorList>
    </citation>
    <scope>NUCLEOTIDE SEQUENCE [LARGE SCALE GENOMIC DNA]</scope>
    <source>
        <strain evidence="1">Ribe_18-Q3-R11-54_MAXAC.273</strain>
    </source>
</reference>
<dbReference type="Pfam" id="PF13899">
    <property type="entry name" value="Thioredoxin_7"/>
    <property type="match status" value="1"/>
</dbReference>
<dbReference type="GO" id="GO:0008113">
    <property type="term" value="F:peptide-methionine (S)-S-oxide reductase activity"/>
    <property type="evidence" value="ECO:0007669"/>
    <property type="project" value="InterPro"/>
</dbReference>
<accession>A0A9D7SWN3</accession>
<dbReference type="Gene3D" id="3.40.30.10">
    <property type="entry name" value="Glutaredoxin"/>
    <property type="match status" value="1"/>
</dbReference>